<organism evidence="1 3">
    <name type="scientific">Rotaria sordida</name>
    <dbReference type="NCBI Taxonomy" id="392033"/>
    <lineage>
        <taxon>Eukaryota</taxon>
        <taxon>Metazoa</taxon>
        <taxon>Spiralia</taxon>
        <taxon>Gnathifera</taxon>
        <taxon>Rotifera</taxon>
        <taxon>Eurotatoria</taxon>
        <taxon>Bdelloidea</taxon>
        <taxon>Philodinida</taxon>
        <taxon>Philodinidae</taxon>
        <taxon>Rotaria</taxon>
    </lineage>
</organism>
<evidence type="ECO:0000313" key="2">
    <source>
        <dbReference type="EMBL" id="CAF3631452.1"/>
    </source>
</evidence>
<dbReference type="Proteomes" id="UP000663836">
    <property type="component" value="Unassembled WGS sequence"/>
</dbReference>
<dbReference type="Proteomes" id="UP000663823">
    <property type="component" value="Unassembled WGS sequence"/>
</dbReference>
<protein>
    <submittedName>
        <fullName evidence="1">Uncharacterized protein</fullName>
    </submittedName>
</protein>
<dbReference type="EMBL" id="CAJOBD010000272">
    <property type="protein sequence ID" value="CAF3631452.1"/>
    <property type="molecule type" value="Genomic_DNA"/>
</dbReference>
<accession>A0A818FWN1</accession>
<reference evidence="1" key="1">
    <citation type="submission" date="2021-02" db="EMBL/GenBank/DDBJ databases">
        <authorList>
            <person name="Nowell W R."/>
        </authorList>
    </citation>
    <scope>NUCLEOTIDE SEQUENCE</scope>
</reference>
<dbReference type="AlphaFoldDB" id="A0A818FWN1"/>
<dbReference type="EMBL" id="CAJOAX010000019">
    <property type="protein sequence ID" value="CAF3481321.1"/>
    <property type="molecule type" value="Genomic_DNA"/>
</dbReference>
<gene>
    <name evidence="2" type="ORF">JBS370_LOCUS5308</name>
    <name evidence="1" type="ORF">OTI717_LOCUS540</name>
</gene>
<evidence type="ECO:0000313" key="1">
    <source>
        <dbReference type="EMBL" id="CAF3481321.1"/>
    </source>
</evidence>
<evidence type="ECO:0000313" key="3">
    <source>
        <dbReference type="Proteomes" id="UP000663823"/>
    </source>
</evidence>
<proteinExistence type="predicted"/>
<sequence length="119" mass="14533">MYKKDISLTNIYSLVNNNKKNVQIFDQLNKDHSRHLVLNKNIHKKKQFNYETLNRIQQANERWKYFFNWNLSTLDLVAKYFDQLNLCQQCINHFITKPIDEQQISFDTDEEEEEEEDDE</sequence>
<name>A0A818FWN1_9BILA</name>
<comment type="caution">
    <text evidence="1">The sequence shown here is derived from an EMBL/GenBank/DDBJ whole genome shotgun (WGS) entry which is preliminary data.</text>
</comment>